<dbReference type="RefSeq" id="WP_290300660.1">
    <property type="nucleotide sequence ID" value="NZ_JAUFQR010000001.1"/>
</dbReference>
<feature type="coiled-coil region" evidence="1">
    <location>
        <begin position="706"/>
        <end position="739"/>
    </location>
</feature>
<name>A0ABV7Y0L0_9FLAO</name>
<accession>A0ABV7Y0L0</accession>
<feature type="region of interest" description="Disordered" evidence="2">
    <location>
        <begin position="1"/>
        <end position="47"/>
    </location>
</feature>
<sequence length="794" mass="90207">MDRLKDEGKGNALETQNQAPAQDNEQMKAENSKKMVEKRAENEEKDKKEEGLLLAIDGAKIKFNAHSGTFKVLNDVPTTQDKLTGTVVEKQVLNFIFEDGFVLNTLTEWQNVGSVKVQDNEVLLKKSFMPGVGAIPGTPPESGNVEFSNSGQVNIPESIEPIGAPIPDNIILEQTFVACIDFYRSQLNANGKFGKEDTQYNGEFGFDRFDKKSYAEGLASKYEKLSGITPKEKTYGDKKEYLCSYLSIWAPNTDHNKDNKKSKVFLYIKANEASVKSKTNEGEIELTSSDDNIRISPGVIKLSVKGTPQKISIECTGALDKDVMVIAKAKGQPQELGKLIVKRNTIYKTIIQPVKVTFGTVASTESKDIPHVDLIKNIVQLFNENSFNQAYIFGELAATTKQVTFLESEFKSSFNDIDGKRYLEYSATSKQKALKYDELIGRRYEANNSGKADQQRREELLNKNIENLLKDIDNKYGYKSGDLKKAKKMHEDHKVTNIWNDPKIKVLYEDFVKEKAEYNRLYPNSFKLDQNGKIYFFYTEDIHGAGSPEKEIQAFSLINSGTAQIFNSALTDKDAASLIIHELGHAFGLRHPFEAQVMGKYQVKEDGQKYKQDYESEIESLTIEINSVIKPNIGNLEKLEAISKKDNIPISDLQGLTLLNEKYTSLEGMVTSKYSFTNFETNFIDFITNDVISLEGKELSQISSNELTLSREKENLKIKEEELERLKKERKKANSYEELSNSRSNSETLENYLDYRQKTDGTFNSNFQYKSFYQWQWQDMINLGKTKKYLIEIK</sequence>
<evidence type="ECO:0000256" key="1">
    <source>
        <dbReference type="SAM" id="Coils"/>
    </source>
</evidence>
<proteinExistence type="predicted"/>
<dbReference type="SUPFAM" id="SSF55486">
    <property type="entry name" value="Metalloproteases ('zincins'), catalytic domain"/>
    <property type="match status" value="1"/>
</dbReference>
<protein>
    <submittedName>
        <fullName evidence="3">Uncharacterized protein</fullName>
    </submittedName>
</protein>
<organism evidence="3 4">
    <name type="scientific">Chryseobacterium tructae</name>
    <dbReference type="NCBI Taxonomy" id="1037380"/>
    <lineage>
        <taxon>Bacteria</taxon>
        <taxon>Pseudomonadati</taxon>
        <taxon>Bacteroidota</taxon>
        <taxon>Flavobacteriia</taxon>
        <taxon>Flavobacteriales</taxon>
        <taxon>Weeksellaceae</taxon>
        <taxon>Chryseobacterium group</taxon>
        <taxon>Chryseobacterium</taxon>
    </lineage>
</organism>
<keyword evidence="4" id="KW-1185">Reference proteome</keyword>
<evidence type="ECO:0000313" key="3">
    <source>
        <dbReference type="EMBL" id="MFC3758642.1"/>
    </source>
</evidence>
<comment type="caution">
    <text evidence="3">The sequence shown here is derived from an EMBL/GenBank/DDBJ whole genome shotgun (WGS) entry which is preliminary data.</text>
</comment>
<dbReference type="InterPro" id="IPR024079">
    <property type="entry name" value="MetalloPept_cat_dom_sf"/>
</dbReference>
<feature type="compositionally biased region" description="Basic and acidic residues" evidence="2">
    <location>
        <begin position="25"/>
        <end position="47"/>
    </location>
</feature>
<dbReference type="Proteomes" id="UP001595735">
    <property type="component" value="Unassembled WGS sequence"/>
</dbReference>
<keyword evidence="1" id="KW-0175">Coiled coil</keyword>
<dbReference type="Gene3D" id="3.40.390.10">
    <property type="entry name" value="Collagenase (Catalytic Domain)"/>
    <property type="match status" value="1"/>
</dbReference>
<evidence type="ECO:0000256" key="2">
    <source>
        <dbReference type="SAM" id="MobiDB-lite"/>
    </source>
</evidence>
<gene>
    <name evidence="3" type="ORF">ACFONJ_21885</name>
</gene>
<dbReference type="EMBL" id="JBHRYO010000002">
    <property type="protein sequence ID" value="MFC3758642.1"/>
    <property type="molecule type" value="Genomic_DNA"/>
</dbReference>
<reference evidence="4" key="1">
    <citation type="journal article" date="2019" name="Int. J. Syst. Evol. Microbiol.">
        <title>The Global Catalogue of Microorganisms (GCM) 10K type strain sequencing project: providing services to taxonomists for standard genome sequencing and annotation.</title>
        <authorList>
            <consortium name="The Broad Institute Genomics Platform"/>
            <consortium name="The Broad Institute Genome Sequencing Center for Infectious Disease"/>
            <person name="Wu L."/>
            <person name="Ma J."/>
        </authorList>
    </citation>
    <scope>NUCLEOTIDE SEQUENCE [LARGE SCALE GENOMIC DNA]</scope>
    <source>
        <strain evidence="4">CECT 7798</strain>
    </source>
</reference>
<feature type="compositionally biased region" description="Polar residues" evidence="2">
    <location>
        <begin position="13"/>
        <end position="24"/>
    </location>
</feature>
<evidence type="ECO:0000313" key="4">
    <source>
        <dbReference type="Proteomes" id="UP001595735"/>
    </source>
</evidence>